<name>A0A9R1TMC2_9HYME</name>
<keyword evidence="2" id="KW-1133">Transmembrane helix</keyword>
<feature type="region of interest" description="Disordered" evidence="1">
    <location>
        <begin position="509"/>
        <end position="540"/>
    </location>
</feature>
<dbReference type="OrthoDB" id="8964374at2759"/>
<feature type="compositionally biased region" description="Pro residues" evidence="1">
    <location>
        <begin position="380"/>
        <end position="389"/>
    </location>
</feature>
<accession>A0A9R1TMC2</accession>
<keyword evidence="2" id="KW-0812">Transmembrane</keyword>
<gene>
    <name evidence="4 5" type="primary">Msr-110</name>
</gene>
<feature type="compositionally biased region" description="Polar residues" evidence="1">
    <location>
        <begin position="360"/>
        <end position="369"/>
    </location>
</feature>
<organism evidence="3 5">
    <name type="scientific">Fopius arisanus</name>
    <dbReference type="NCBI Taxonomy" id="64838"/>
    <lineage>
        <taxon>Eukaryota</taxon>
        <taxon>Metazoa</taxon>
        <taxon>Ecdysozoa</taxon>
        <taxon>Arthropoda</taxon>
        <taxon>Hexapoda</taxon>
        <taxon>Insecta</taxon>
        <taxon>Pterygota</taxon>
        <taxon>Neoptera</taxon>
        <taxon>Endopterygota</taxon>
        <taxon>Hymenoptera</taxon>
        <taxon>Apocrita</taxon>
        <taxon>Ichneumonoidea</taxon>
        <taxon>Braconidae</taxon>
        <taxon>Opiinae</taxon>
        <taxon>Fopius</taxon>
    </lineage>
</organism>
<dbReference type="GeneID" id="105271971"/>
<feature type="compositionally biased region" description="Acidic residues" evidence="1">
    <location>
        <begin position="157"/>
        <end position="172"/>
    </location>
</feature>
<feature type="compositionally biased region" description="Polar residues" evidence="1">
    <location>
        <begin position="215"/>
        <end position="224"/>
    </location>
</feature>
<dbReference type="Proteomes" id="UP000694866">
    <property type="component" value="Unplaced"/>
</dbReference>
<dbReference type="RefSeq" id="XP_011312109.1">
    <property type="nucleotide sequence ID" value="XM_011313807.1"/>
</dbReference>
<proteinExistence type="predicted"/>
<dbReference type="KEGG" id="fas:105271971"/>
<dbReference type="RefSeq" id="XP_011312110.1">
    <property type="nucleotide sequence ID" value="XM_011313808.1"/>
</dbReference>
<feature type="region of interest" description="Disordered" evidence="1">
    <location>
        <begin position="350"/>
        <end position="394"/>
    </location>
</feature>
<accession>A0A9R1TK15</accession>
<feature type="region of interest" description="Disordered" evidence="1">
    <location>
        <begin position="583"/>
        <end position="647"/>
    </location>
</feature>
<evidence type="ECO:0000313" key="3">
    <source>
        <dbReference type="Proteomes" id="UP000694866"/>
    </source>
</evidence>
<feature type="compositionally biased region" description="Basic and acidic residues" evidence="1">
    <location>
        <begin position="130"/>
        <end position="156"/>
    </location>
</feature>
<evidence type="ECO:0000313" key="4">
    <source>
        <dbReference type="RefSeq" id="XP_011312109.1"/>
    </source>
</evidence>
<evidence type="ECO:0000313" key="5">
    <source>
        <dbReference type="RefSeq" id="XP_011312110.1"/>
    </source>
</evidence>
<sequence length="647" mass="73161">MEKDQLDSLATVAVGSEKIPPPHSHYAPSEVYSPSESPPAYSRPVMKSTAVQIARIVAVTLIAMSLIIGSFILAAAFLEARASCTPESIAAMQVQLNNQQGESFRKLQPEALVQEPQEAKESLQTLSAVAEKEFPVSPKDEKKSQKEDSDTTKPDNESGDENENDDDYEDPEFPPVHIKLPLQLDLDDLAGTLMQQAKNLVSCVVERRRSELTDGDNNLESSTNDPKKLQKLRGERVTILCESGEPNRQEQEQDLLTPIIVPLGPIPMPMQQRDQDYHRYQVPNQFPVPENQRPPFNFRGIHPMGAPFSEFKSGPQLMEMGSPRIQPRPQMDIRPVPFEFRRVPIEMIHGMRPPSDQEHQQNGFHQEQSTFRDDPQPHGMIPPPPPPPSSQELPQEHRMMPQVIIRQQMEQRSQPQEGLERPVFPFQGIPLGIRRIIEQVPLEIKNIIQHITGEAKPVPVPVPVPEGARREPVQDFKPFPEGPRPIPLDSLMLPVEVRNLLEHGNIEGRHQEDSEEQQDQAKPFPGPEDQGEEEEKKFPVPADVRNFIHQIVEGRAFPVARFPLPLRSIESLDVPMEVNAQVMESSGTDENKEQQQEEQQTPQQPQAHALVDTPELGEEKRPHFVQPRSVRSISDALAHPRDKRTRR</sequence>
<feature type="compositionally biased region" description="Low complexity" evidence="1">
    <location>
        <begin position="597"/>
        <end position="606"/>
    </location>
</feature>
<dbReference type="AlphaFoldDB" id="A0A9R1TMC2"/>
<feature type="compositionally biased region" description="Low complexity" evidence="1">
    <location>
        <begin position="26"/>
        <end position="40"/>
    </location>
</feature>
<evidence type="ECO:0000256" key="1">
    <source>
        <dbReference type="SAM" id="MobiDB-lite"/>
    </source>
</evidence>
<feature type="transmembrane region" description="Helical" evidence="2">
    <location>
        <begin position="53"/>
        <end position="78"/>
    </location>
</feature>
<evidence type="ECO:0000256" key="2">
    <source>
        <dbReference type="SAM" id="Phobius"/>
    </source>
</evidence>
<feature type="region of interest" description="Disordered" evidence="1">
    <location>
        <begin position="129"/>
        <end position="175"/>
    </location>
</feature>
<keyword evidence="3" id="KW-1185">Reference proteome</keyword>
<feature type="region of interest" description="Disordered" evidence="1">
    <location>
        <begin position="210"/>
        <end position="229"/>
    </location>
</feature>
<feature type="region of interest" description="Disordered" evidence="1">
    <location>
        <begin position="12"/>
        <end position="40"/>
    </location>
</feature>
<protein>
    <submittedName>
        <fullName evidence="4 5">Titin isoform X1</fullName>
    </submittedName>
</protein>
<dbReference type="CTD" id="38629"/>
<keyword evidence="2" id="KW-0472">Membrane</keyword>
<reference evidence="4 5" key="1">
    <citation type="submission" date="2025-04" db="UniProtKB">
        <authorList>
            <consortium name="RefSeq"/>
        </authorList>
    </citation>
    <scope>IDENTIFICATION</scope>
    <source>
        <strain evidence="4 5">USDA-PBARC FA_bdor</strain>
        <tissue evidence="4 5">Whole organism</tissue>
    </source>
</reference>